<feature type="coiled-coil region" evidence="1">
    <location>
        <begin position="6"/>
        <end position="68"/>
    </location>
</feature>
<keyword evidence="1" id="KW-0175">Coiled coil</keyword>
<reference evidence="2 3" key="1">
    <citation type="journal article" date="2010" name="Stand. Genomic Sci.">
        <title>Complete genome sequence of Arcobacter nitrofigilis type strain (CI).</title>
        <authorList>
            <person name="Pati A."/>
            <person name="Gronow S."/>
            <person name="Lapidus A."/>
            <person name="Copeland A."/>
            <person name="Glavina Del Rio T."/>
            <person name="Nolan M."/>
            <person name="Lucas S."/>
            <person name="Tice H."/>
            <person name="Cheng J.F."/>
            <person name="Han C."/>
            <person name="Chertkov O."/>
            <person name="Bruce D."/>
            <person name="Tapia R."/>
            <person name="Goodwin L."/>
            <person name="Pitluck S."/>
            <person name="Liolios K."/>
            <person name="Ivanova N."/>
            <person name="Mavromatis K."/>
            <person name="Chen A."/>
            <person name="Palaniappan K."/>
            <person name="Land M."/>
            <person name="Hauser L."/>
            <person name="Chang Y.J."/>
            <person name="Jeffries C.D."/>
            <person name="Detter J.C."/>
            <person name="Rohde M."/>
            <person name="Goker M."/>
            <person name="Bristow J."/>
            <person name="Eisen J.A."/>
            <person name="Markowitz V."/>
            <person name="Hugenholtz P."/>
            <person name="Klenk H.P."/>
            <person name="Kyrpides N.C."/>
        </authorList>
    </citation>
    <scope>NUCLEOTIDE SEQUENCE [LARGE SCALE GENOMIC DNA]</scope>
    <source>
        <strain evidence="3">ATCC 33309 / DSM 7299 / CCUG 15893 / LMG 7604 / NCTC 12251 / CI</strain>
    </source>
</reference>
<evidence type="ECO:0000313" key="2">
    <source>
        <dbReference type="EMBL" id="ADG92787.1"/>
    </source>
</evidence>
<evidence type="ECO:0000256" key="1">
    <source>
        <dbReference type="SAM" id="Coils"/>
    </source>
</evidence>
<dbReference type="Proteomes" id="UP000000939">
    <property type="component" value="Chromosome"/>
</dbReference>
<accession>D5V3V9</accession>
<dbReference type="EMBL" id="CP001999">
    <property type="protein sequence ID" value="ADG92787.1"/>
    <property type="molecule type" value="Genomic_DNA"/>
</dbReference>
<proteinExistence type="predicted"/>
<sequence length="73" mass="8832">MTVPSLRKLENDLEINKTTLHNWKKNRPKLFEFIINSYKDKEMLKNNLNSFIQQKQILEKDIDLTKERVSEKI</sequence>
<dbReference type="STRING" id="572480.Arnit_1126"/>
<dbReference type="AlphaFoldDB" id="D5V3V9"/>
<dbReference type="OrthoDB" id="5329232at2"/>
<dbReference type="RefSeq" id="WP_013134932.1">
    <property type="nucleotide sequence ID" value="NC_014166.1"/>
</dbReference>
<evidence type="ECO:0000313" key="3">
    <source>
        <dbReference type="Proteomes" id="UP000000939"/>
    </source>
</evidence>
<organism evidence="2 3">
    <name type="scientific">Arcobacter nitrofigilis (strain ATCC 33309 / DSM 7299 / CCUG 15893 / LMG 7604 / NCTC 12251 / CI)</name>
    <name type="common">Campylobacter nitrofigilis</name>
    <dbReference type="NCBI Taxonomy" id="572480"/>
    <lineage>
        <taxon>Bacteria</taxon>
        <taxon>Pseudomonadati</taxon>
        <taxon>Campylobacterota</taxon>
        <taxon>Epsilonproteobacteria</taxon>
        <taxon>Campylobacterales</taxon>
        <taxon>Arcobacteraceae</taxon>
        <taxon>Arcobacter</taxon>
    </lineage>
</organism>
<keyword evidence="3" id="KW-1185">Reference proteome</keyword>
<gene>
    <name evidence="2" type="ordered locus">Arnit_1126</name>
</gene>
<protein>
    <submittedName>
        <fullName evidence="2">Uncharacterized protein</fullName>
    </submittedName>
</protein>
<name>D5V3V9_ARCNC</name>
<dbReference type="KEGG" id="ant:Arnit_1126"/>
<dbReference type="HOGENOM" id="CLU_2748975_0_0_7"/>